<organism evidence="3 4">
    <name type="scientific">Candidatus Agrococcus pullicola</name>
    <dbReference type="NCBI Taxonomy" id="2838429"/>
    <lineage>
        <taxon>Bacteria</taxon>
        <taxon>Bacillati</taxon>
        <taxon>Actinomycetota</taxon>
        <taxon>Actinomycetes</taxon>
        <taxon>Micrococcales</taxon>
        <taxon>Microbacteriaceae</taxon>
        <taxon>Agrococcus</taxon>
    </lineage>
</organism>
<protein>
    <recommendedName>
        <fullName evidence="5">DUF4190 domain-containing protein</fullName>
    </recommendedName>
</protein>
<feature type="compositionally biased region" description="Low complexity" evidence="1">
    <location>
        <begin position="1"/>
        <end position="18"/>
    </location>
</feature>
<dbReference type="Proteomes" id="UP000824005">
    <property type="component" value="Unassembled WGS sequence"/>
</dbReference>
<evidence type="ECO:0000256" key="2">
    <source>
        <dbReference type="SAM" id="Phobius"/>
    </source>
</evidence>
<feature type="transmembrane region" description="Helical" evidence="2">
    <location>
        <begin position="36"/>
        <end position="66"/>
    </location>
</feature>
<evidence type="ECO:0000313" key="4">
    <source>
        <dbReference type="Proteomes" id="UP000824005"/>
    </source>
</evidence>
<dbReference type="EMBL" id="DXDC01000315">
    <property type="protein sequence ID" value="HIY66662.1"/>
    <property type="molecule type" value="Genomic_DNA"/>
</dbReference>
<evidence type="ECO:0000313" key="3">
    <source>
        <dbReference type="EMBL" id="HIY66662.1"/>
    </source>
</evidence>
<accession>A0A9D2C9V5</accession>
<sequence length="123" mass="13526">MTDYNYNVNPQQPQQNPYGATAPNTGKSDKRVLGMWGLWLGIGSIVIGPFLFGLLSVAAIVLGAIAISKESRSKGLGIWGIVLGAVGFIWMLLFWFVVVPLLIFAGLWMFVDTIPSYSYYTTF</sequence>
<feature type="transmembrane region" description="Helical" evidence="2">
    <location>
        <begin position="78"/>
        <end position="111"/>
    </location>
</feature>
<reference evidence="3" key="1">
    <citation type="journal article" date="2021" name="PeerJ">
        <title>Extensive microbial diversity within the chicken gut microbiome revealed by metagenomics and culture.</title>
        <authorList>
            <person name="Gilroy R."/>
            <person name="Ravi A."/>
            <person name="Getino M."/>
            <person name="Pursley I."/>
            <person name="Horton D.L."/>
            <person name="Alikhan N.F."/>
            <person name="Baker D."/>
            <person name="Gharbi K."/>
            <person name="Hall N."/>
            <person name="Watson M."/>
            <person name="Adriaenssens E.M."/>
            <person name="Foster-Nyarko E."/>
            <person name="Jarju S."/>
            <person name="Secka A."/>
            <person name="Antonio M."/>
            <person name="Oren A."/>
            <person name="Chaudhuri R.R."/>
            <person name="La Ragione R."/>
            <person name="Hildebrand F."/>
            <person name="Pallen M.J."/>
        </authorList>
    </citation>
    <scope>NUCLEOTIDE SEQUENCE</scope>
    <source>
        <strain evidence="3">ChiGjej1B1-98</strain>
    </source>
</reference>
<evidence type="ECO:0008006" key="5">
    <source>
        <dbReference type="Google" id="ProtNLM"/>
    </source>
</evidence>
<comment type="caution">
    <text evidence="3">The sequence shown here is derived from an EMBL/GenBank/DDBJ whole genome shotgun (WGS) entry which is preliminary data.</text>
</comment>
<gene>
    <name evidence="3" type="ORF">H9830_10350</name>
</gene>
<keyword evidence="2" id="KW-0812">Transmembrane</keyword>
<reference evidence="3" key="2">
    <citation type="submission" date="2021-04" db="EMBL/GenBank/DDBJ databases">
        <authorList>
            <person name="Gilroy R."/>
        </authorList>
    </citation>
    <scope>NUCLEOTIDE SEQUENCE</scope>
    <source>
        <strain evidence="3">ChiGjej1B1-98</strain>
    </source>
</reference>
<keyword evidence="2" id="KW-0472">Membrane</keyword>
<evidence type="ECO:0000256" key="1">
    <source>
        <dbReference type="SAM" id="MobiDB-lite"/>
    </source>
</evidence>
<dbReference type="AlphaFoldDB" id="A0A9D2C9V5"/>
<keyword evidence="2" id="KW-1133">Transmembrane helix</keyword>
<name>A0A9D2C9V5_9MICO</name>
<proteinExistence type="predicted"/>
<feature type="region of interest" description="Disordered" evidence="1">
    <location>
        <begin position="1"/>
        <end position="25"/>
    </location>
</feature>